<gene>
    <name evidence="1" type="ORF">RPMA_12340</name>
</gene>
<evidence type="ECO:0000313" key="2">
    <source>
        <dbReference type="Proteomes" id="UP000682843"/>
    </source>
</evidence>
<proteinExistence type="predicted"/>
<organism evidence="1 2">
    <name type="scientific">Tardiphaga alba</name>
    <dbReference type="NCBI Taxonomy" id="340268"/>
    <lineage>
        <taxon>Bacteria</taxon>
        <taxon>Pseudomonadati</taxon>
        <taxon>Pseudomonadota</taxon>
        <taxon>Alphaproteobacteria</taxon>
        <taxon>Hyphomicrobiales</taxon>
        <taxon>Nitrobacteraceae</taxon>
        <taxon>Tardiphaga</taxon>
    </lineage>
</organism>
<sequence>MRIPAFAKKWLFGRLQRVSNGRQPDFLIGGAEQPYMRRWWVIPRNKWFNIYLHHFLRSDDDRALHDHPWWNASVLLDGQYTEHTISAGGVNHKAVYSAGAVKLRGASYAHRVELTSGPCWSLFITGPSIRTWGFHCPHGWRPWKEFVDDRDNGKVGRGCE</sequence>
<protein>
    <recommendedName>
        <fullName evidence="3">Cysteine dioxygenase type I</fullName>
    </recommendedName>
</protein>
<dbReference type="SUPFAM" id="SSF51182">
    <property type="entry name" value="RmlC-like cupins"/>
    <property type="match status" value="1"/>
</dbReference>
<name>A0ABX8A953_9BRAD</name>
<reference evidence="1 2" key="1">
    <citation type="submission" date="2019-02" db="EMBL/GenBank/DDBJ databases">
        <title>Emended description of the genus Rhodopseudomonas and description of Rhodopseudomonas albus sp. nov., a non-phototrophic, heavy-metal-tolerant bacterium isolated from garden soil.</title>
        <authorList>
            <person name="Bao Z."/>
            <person name="Cao W.W."/>
            <person name="Sato Y."/>
            <person name="Nishizawa T."/>
            <person name="Zhao J."/>
            <person name="Guo Y."/>
            <person name="Ohta H."/>
        </authorList>
    </citation>
    <scope>NUCLEOTIDE SEQUENCE [LARGE SCALE GENOMIC DNA]</scope>
    <source>
        <strain evidence="1 2">SK50-23</strain>
    </source>
</reference>
<keyword evidence="2" id="KW-1185">Reference proteome</keyword>
<evidence type="ECO:0008006" key="3">
    <source>
        <dbReference type="Google" id="ProtNLM"/>
    </source>
</evidence>
<dbReference type="InterPro" id="IPR011051">
    <property type="entry name" value="RmlC_Cupin_sf"/>
</dbReference>
<dbReference type="EMBL" id="CP036498">
    <property type="protein sequence ID" value="QUS39536.1"/>
    <property type="molecule type" value="Genomic_DNA"/>
</dbReference>
<evidence type="ECO:0000313" key="1">
    <source>
        <dbReference type="EMBL" id="QUS39536.1"/>
    </source>
</evidence>
<dbReference type="Proteomes" id="UP000682843">
    <property type="component" value="Chromosome"/>
</dbReference>
<accession>A0ABX8A953</accession>